<comment type="caution">
    <text evidence="6">The sequence shown here is derived from an EMBL/GenBank/DDBJ whole genome shotgun (WGS) entry which is preliminary data.</text>
</comment>
<dbReference type="Gene3D" id="3.40.50.2300">
    <property type="match status" value="2"/>
</dbReference>
<reference evidence="6 7" key="1">
    <citation type="submission" date="2019-08" db="EMBL/GenBank/DDBJ databases">
        <title>In-depth cultivation of the pig gut microbiome towards novel bacterial diversity and tailored functional studies.</title>
        <authorList>
            <person name="Wylensek D."/>
            <person name="Hitch T.C.A."/>
            <person name="Clavel T."/>
        </authorList>
    </citation>
    <scope>NUCLEOTIDE SEQUENCE [LARGE SCALE GENOMIC DNA]</scope>
    <source>
        <strain evidence="6 7">BBE-744-WT-12</strain>
    </source>
</reference>
<dbReference type="Pfam" id="PF13377">
    <property type="entry name" value="Peripla_BP_3"/>
    <property type="match status" value="1"/>
</dbReference>
<dbReference type="GO" id="GO:0003700">
    <property type="term" value="F:DNA-binding transcription factor activity"/>
    <property type="evidence" value="ECO:0007669"/>
    <property type="project" value="InterPro"/>
</dbReference>
<gene>
    <name evidence="6" type="ORF">FYJ85_13920</name>
</gene>
<dbReference type="Gene3D" id="1.10.10.10">
    <property type="entry name" value="Winged helix-like DNA-binding domain superfamily/Winged helix DNA-binding domain"/>
    <property type="match status" value="1"/>
</dbReference>
<feature type="domain" description="HTH gntR-type" evidence="5">
    <location>
        <begin position="22"/>
        <end position="90"/>
    </location>
</feature>
<keyword evidence="1" id="KW-0678">Repressor</keyword>
<sequence>MVCQMIEKRYMPTIKLNRGGAEPLHLQLSRGIVEDIFRSRPLPGRPFVSERQLAESLMLNRNTVHRAYEQLISDGILHLPDGRRTICIAPHALTRVIPPFPSIGIILPRQFSVFAGGDTPTPLKYLSGIFDRAAELGYAPMPLLLPPPETPDAEVREWLKNMLSRLTAMIHLGDRGFTPDRPLELTLTENFLPQIFISGYSHDVRIASVVCDLEGAFAALTGYLKENGHHRIGVIGECFEPNPYFNYTYRSRTARSIDALRRNGMELRDEWILRIPQLSSPLEPLRDMLQACGKELPGVFFCSNDATAERTFTALRELGRKVPGEFSLVGADDTGIAEKMPVPLTTLKVPMYAIGRTSVDLALERFYNGPAEETRLRKIPSTLVLRSSVKPQGEHSAFPERLP</sequence>
<evidence type="ECO:0000256" key="1">
    <source>
        <dbReference type="ARBA" id="ARBA00022491"/>
    </source>
</evidence>
<keyword evidence="3" id="KW-0238">DNA-binding</keyword>
<evidence type="ECO:0000256" key="2">
    <source>
        <dbReference type="ARBA" id="ARBA00023015"/>
    </source>
</evidence>
<dbReference type="PANTHER" id="PTHR30146:SF148">
    <property type="entry name" value="HTH-TYPE TRANSCRIPTIONAL REPRESSOR PURR-RELATED"/>
    <property type="match status" value="1"/>
</dbReference>
<dbReference type="PANTHER" id="PTHR30146">
    <property type="entry name" value="LACI-RELATED TRANSCRIPTIONAL REPRESSOR"/>
    <property type="match status" value="1"/>
</dbReference>
<dbReference type="InterPro" id="IPR000524">
    <property type="entry name" value="Tscrpt_reg_HTH_GntR"/>
</dbReference>
<dbReference type="AlphaFoldDB" id="A0A844G447"/>
<dbReference type="SUPFAM" id="SSF46785">
    <property type="entry name" value="Winged helix' DNA-binding domain"/>
    <property type="match status" value="1"/>
</dbReference>
<dbReference type="InterPro" id="IPR036388">
    <property type="entry name" value="WH-like_DNA-bd_sf"/>
</dbReference>
<protein>
    <submittedName>
        <fullName evidence="6">GntR family transcriptional regulator</fullName>
    </submittedName>
</protein>
<keyword evidence="2" id="KW-0805">Transcription regulation</keyword>
<accession>A0A844G447</accession>
<dbReference type="EMBL" id="VUNS01000016">
    <property type="protein sequence ID" value="MST98136.1"/>
    <property type="molecule type" value="Genomic_DNA"/>
</dbReference>
<evidence type="ECO:0000256" key="3">
    <source>
        <dbReference type="ARBA" id="ARBA00023125"/>
    </source>
</evidence>
<dbReference type="GO" id="GO:0000976">
    <property type="term" value="F:transcription cis-regulatory region binding"/>
    <property type="evidence" value="ECO:0007669"/>
    <property type="project" value="TreeGrafter"/>
</dbReference>
<evidence type="ECO:0000313" key="6">
    <source>
        <dbReference type="EMBL" id="MST98136.1"/>
    </source>
</evidence>
<dbReference type="SUPFAM" id="SSF53822">
    <property type="entry name" value="Periplasmic binding protein-like I"/>
    <property type="match status" value="1"/>
</dbReference>
<dbReference type="Proteomes" id="UP000435649">
    <property type="component" value="Unassembled WGS sequence"/>
</dbReference>
<dbReference type="InterPro" id="IPR036390">
    <property type="entry name" value="WH_DNA-bd_sf"/>
</dbReference>
<evidence type="ECO:0000256" key="4">
    <source>
        <dbReference type="ARBA" id="ARBA00023163"/>
    </source>
</evidence>
<keyword evidence="7" id="KW-1185">Reference proteome</keyword>
<organism evidence="6 7">
    <name type="scientific">Victivallis lenta</name>
    <dbReference type="NCBI Taxonomy" id="2606640"/>
    <lineage>
        <taxon>Bacteria</taxon>
        <taxon>Pseudomonadati</taxon>
        <taxon>Lentisphaerota</taxon>
        <taxon>Lentisphaeria</taxon>
        <taxon>Victivallales</taxon>
        <taxon>Victivallaceae</taxon>
        <taxon>Victivallis</taxon>
    </lineage>
</organism>
<evidence type="ECO:0000313" key="7">
    <source>
        <dbReference type="Proteomes" id="UP000435649"/>
    </source>
</evidence>
<proteinExistence type="predicted"/>
<dbReference type="PROSITE" id="PS50949">
    <property type="entry name" value="HTH_GNTR"/>
    <property type="match status" value="1"/>
</dbReference>
<name>A0A844G447_9BACT</name>
<dbReference type="InterPro" id="IPR028082">
    <property type="entry name" value="Peripla_BP_I"/>
</dbReference>
<evidence type="ECO:0000259" key="5">
    <source>
        <dbReference type="PROSITE" id="PS50949"/>
    </source>
</evidence>
<dbReference type="InterPro" id="IPR046335">
    <property type="entry name" value="LacI/GalR-like_sensor"/>
</dbReference>
<keyword evidence="4" id="KW-0804">Transcription</keyword>